<gene>
    <name evidence="4" type="primary">menF</name>
    <name evidence="6" type="ORF">CFK40_07720</name>
</gene>
<feature type="binding site" evidence="4">
    <location>
        <position position="312"/>
    </location>
    <ligand>
        <name>Mg(2+)</name>
        <dbReference type="ChEBI" id="CHEBI:18420"/>
    </ligand>
</feature>
<feature type="active site" description="Proton acceptor" evidence="4">
    <location>
        <position position="219"/>
    </location>
</feature>
<evidence type="ECO:0000256" key="4">
    <source>
        <dbReference type="HAMAP-Rule" id="MF_01935"/>
    </source>
</evidence>
<feature type="domain" description="Chorismate-utilising enzyme C-terminal" evidence="5">
    <location>
        <begin position="198"/>
        <end position="451"/>
    </location>
</feature>
<comment type="catalytic activity">
    <reaction evidence="1 4">
        <text>chorismate = isochorismate</text>
        <dbReference type="Rhea" id="RHEA:18985"/>
        <dbReference type="ChEBI" id="CHEBI:29748"/>
        <dbReference type="ChEBI" id="CHEBI:29780"/>
        <dbReference type="EC" id="5.4.4.2"/>
    </reaction>
</comment>
<evidence type="ECO:0000256" key="2">
    <source>
        <dbReference type="ARBA" id="ARBA00005297"/>
    </source>
</evidence>
<evidence type="ECO:0000313" key="7">
    <source>
        <dbReference type="Proteomes" id="UP000204391"/>
    </source>
</evidence>
<dbReference type="PANTHER" id="PTHR42839">
    <property type="entry name" value="ISOCHORISMATE SYNTHASE ENTC"/>
    <property type="match status" value="1"/>
</dbReference>
<dbReference type="SUPFAM" id="SSF56322">
    <property type="entry name" value="ADC synthase"/>
    <property type="match status" value="1"/>
</dbReference>
<dbReference type="EC" id="5.4.4.2" evidence="4"/>
<comment type="pathway">
    <text evidence="4">Quinol/quinone metabolism; 1,4-dihydroxy-2-naphthoate biosynthesis; 1,4-dihydroxy-2-naphthoate from chorismate: step 1/7.</text>
</comment>
<organism evidence="6 7">
    <name type="scientific">Virgibacillus necropolis</name>
    <dbReference type="NCBI Taxonomy" id="163877"/>
    <lineage>
        <taxon>Bacteria</taxon>
        <taxon>Bacillati</taxon>
        <taxon>Bacillota</taxon>
        <taxon>Bacilli</taxon>
        <taxon>Bacillales</taxon>
        <taxon>Bacillaceae</taxon>
        <taxon>Virgibacillus</taxon>
    </lineage>
</organism>
<comment type="pathway">
    <text evidence="4">Quinol/quinone metabolism; menaquinone biosynthesis.</text>
</comment>
<dbReference type="PANTHER" id="PTHR42839:SF1">
    <property type="entry name" value="ISOCHORISMATE SYNTHASE MENF"/>
    <property type="match status" value="1"/>
</dbReference>
<dbReference type="GO" id="GO:0009234">
    <property type="term" value="P:menaquinone biosynthetic process"/>
    <property type="evidence" value="ECO:0007669"/>
    <property type="project" value="UniProtKB-UniRule"/>
</dbReference>
<accession>A0A221MBB9</accession>
<keyword evidence="4" id="KW-0479">Metal-binding</keyword>
<sequence length="461" mass="52063">MIETKEKLIESILNKGIQKTTRTNHIQLVSITKKIDAIDPLHFFEAAKQLKEDRTFWSSTAEDFFMIGVGTSYKIEATDNRFGETDEQWRRVKQQAIVYDPYQQPGTGLVAMGGMAFDPGKDRTELWENFSDSEFTIPSYMLTKHGNNHYFTTNVHVSKNDQVEDLANTIDENFTTLLKQSVTMPVNTVIIDKNEIEPEKWKQTVDDATDKIKTSNVEKIVLSREVRVKLNQKAEIATVLHDLLATQTNSYVFAFEHGEDCFVGATPERLIRIENEHLLSTCLAGTAPRGKTVEEDNALANQLFNDKKNRSEHDFVVKMIRKSISPYCTTIEVPNEPTIYPLKNLQHLFTPVTAKVKPDVSLFDIIKQLHPTPALGGVPRQESLQFIREYELMDRGWYGAPIGWVDHNNNGEFAVAIRSGLIQGDAASLFAGCGVVKDSDPEAEYEETNIKFLPMLTVLGG</sequence>
<evidence type="ECO:0000256" key="1">
    <source>
        <dbReference type="ARBA" id="ARBA00000799"/>
    </source>
</evidence>
<dbReference type="OrthoDB" id="9803598at2"/>
<proteinExistence type="inferred from homology"/>
<dbReference type="Gene3D" id="3.60.120.10">
    <property type="entry name" value="Anthranilate synthase"/>
    <property type="match status" value="1"/>
</dbReference>
<dbReference type="InterPro" id="IPR004561">
    <property type="entry name" value="IsoChor_synthase"/>
</dbReference>
<dbReference type="AlphaFoldDB" id="A0A221MBB9"/>
<protein>
    <recommendedName>
        <fullName evidence="4">Isochorismate synthase MenF</fullName>
        <ecNumber evidence="4">5.4.4.2</ecNumber>
    </recommendedName>
    <alternativeName>
        <fullName evidence="4">Isochorismate mutase</fullName>
    </alternativeName>
</protein>
<feature type="active site" description="Proton donor" evidence="4">
    <location>
        <position position="268"/>
    </location>
</feature>
<dbReference type="RefSeq" id="WP_089531760.1">
    <property type="nucleotide sequence ID" value="NZ_CP022437.1"/>
</dbReference>
<evidence type="ECO:0000313" key="6">
    <source>
        <dbReference type="EMBL" id="ASN04909.1"/>
    </source>
</evidence>
<dbReference type="InterPro" id="IPR034681">
    <property type="entry name" value="MenF"/>
</dbReference>
<dbReference type="UniPathway" id="UPA01057">
    <property type="reaction ID" value="UER00163"/>
</dbReference>
<comment type="similarity">
    <text evidence="2 4">Belongs to the isochorismate synthase family.</text>
</comment>
<dbReference type="InterPro" id="IPR005801">
    <property type="entry name" value="ADC_synthase"/>
</dbReference>
<dbReference type="GO" id="GO:0008909">
    <property type="term" value="F:isochorismate synthase activity"/>
    <property type="evidence" value="ECO:0007669"/>
    <property type="project" value="UniProtKB-UniRule"/>
</dbReference>
<dbReference type="EMBL" id="CP022437">
    <property type="protein sequence ID" value="ASN04909.1"/>
    <property type="molecule type" value="Genomic_DNA"/>
</dbReference>
<dbReference type="GO" id="GO:0009697">
    <property type="term" value="P:salicylic acid biosynthetic process"/>
    <property type="evidence" value="ECO:0007669"/>
    <property type="project" value="TreeGrafter"/>
</dbReference>
<evidence type="ECO:0000256" key="3">
    <source>
        <dbReference type="ARBA" id="ARBA00023235"/>
    </source>
</evidence>
<keyword evidence="3 4" id="KW-0413">Isomerase</keyword>
<dbReference type="UniPathway" id="UPA00079"/>
<dbReference type="Proteomes" id="UP000204391">
    <property type="component" value="Chromosome"/>
</dbReference>
<dbReference type="Pfam" id="PF00425">
    <property type="entry name" value="Chorismate_bind"/>
    <property type="match status" value="1"/>
</dbReference>
<dbReference type="KEGG" id="vne:CFK40_07720"/>
<reference evidence="6 7" key="1">
    <citation type="journal article" date="2003" name="Int. J. Syst. Evol. Microbiol.">
        <title>Virgibacillus carmonensis sp. nov., Virgibacillus necropolis sp. nov. and Virgibacillus picturae sp. nov., three novel species isolated from deteriorated mural paintings, transfer of the species of the genus salibacillus to Virgibacillus, as Virgibacillus marismortui comb. nov. and Virgibacillus salexigens comb. nov., and emended description of the genus Virgibacillus.</title>
        <authorList>
            <person name="Heyrman J."/>
            <person name="Logan N.A."/>
            <person name="Busse H.J."/>
            <person name="Balcaen A."/>
            <person name="Lebbe L."/>
            <person name="Rodriguez-Diaz M."/>
            <person name="Swings J."/>
            <person name="De Vos P."/>
        </authorList>
    </citation>
    <scope>NUCLEOTIDE SEQUENCE [LARGE SCALE GENOMIC DNA]</scope>
    <source>
        <strain evidence="6 7">LMG 19488</strain>
    </source>
</reference>
<feature type="binding site" evidence="4">
    <location>
        <position position="447"/>
    </location>
    <ligand>
        <name>Mg(2+)</name>
        <dbReference type="ChEBI" id="CHEBI:18420"/>
    </ligand>
</feature>
<keyword evidence="4" id="KW-0460">Magnesium</keyword>
<keyword evidence="7" id="KW-1185">Reference proteome</keyword>
<keyword evidence="4" id="KW-0474">Menaquinone biosynthesis</keyword>
<comment type="cofactor">
    <cofactor evidence="4">
        <name>Mg(2+)</name>
        <dbReference type="ChEBI" id="CHEBI:18420"/>
    </cofactor>
</comment>
<dbReference type="InterPro" id="IPR015890">
    <property type="entry name" value="Chorismate_C"/>
</dbReference>
<dbReference type="GO" id="GO:0000287">
    <property type="term" value="F:magnesium ion binding"/>
    <property type="evidence" value="ECO:0007669"/>
    <property type="project" value="UniProtKB-UniRule"/>
</dbReference>
<dbReference type="NCBIfam" id="TIGR00543">
    <property type="entry name" value="isochor_syn"/>
    <property type="match status" value="1"/>
</dbReference>
<comment type="function">
    <text evidence="4">Catalyzes the conversion of chorismate to isochorismate.</text>
</comment>
<evidence type="ECO:0000259" key="5">
    <source>
        <dbReference type="Pfam" id="PF00425"/>
    </source>
</evidence>
<dbReference type="HAMAP" id="MF_01935">
    <property type="entry name" value="MenF"/>
    <property type="match status" value="1"/>
</dbReference>
<name>A0A221MBB9_9BACI</name>